<protein>
    <submittedName>
        <fullName evidence="2">Uncharacterized protein</fullName>
    </submittedName>
</protein>
<dbReference type="EMBL" id="JACHKY010000002">
    <property type="protein sequence ID" value="MBB4797723.1"/>
    <property type="molecule type" value="Genomic_DNA"/>
</dbReference>
<keyword evidence="3" id="KW-1185">Reference proteome</keyword>
<evidence type="ECO:0000313" key="2">
    <source>
        <dbReference type="EMBL" id="MBB4797723.1"/>
    </source>
</evidence>
<reference evidence="2 3" key="1">
    <citation type="submission" date="2020-08" db="EMBL/GenBank/DDBJ databases">
        <title>Functional genomics of gut bacteria from endangered species of beetles.</title>
        <authorList>
            <person name="Carlos-Shanley C."/>
        </authorList>
    </citation>
    <scope>NUCLEOTIDE SEQUENCE [LARGE SCALE GENOMIC DNA]</scope>
    <source>
        <strain evidence="2 3">S00123</strain>
    </source>
</reference>
<feature type="transmembrane region" description="Helical" evidence="1">
    <location>
        <begin position="6"/>
        <end position="28"/>
    </location>
</feature>
<keyword evidence="1" id="KW-0472">Membrane</keyword>
<keyword evidence="1" id="KW-0812">Transmembrane</keyword>
<evidence type="ECO:0000313" key="3">
    <source>
        <dbReference type="Proteomes" id="UP000539957"/>
    </source>
</evidence>
<accession>A0A7W7INP9</accession>
<keyword evidence="1" id="KW-1133">Transmembrane helix</keyword>
<organism evidence="2 3">
    <name type="scientific">Brevundimonas bullata</name>
    <dbReference type="NCBI Taxonomy" id="13160"/>
    <lineage>
        <taxon>Bacteria</taxon>
        <taxon>Pseudomonadati</taxon>
        <taxon>Pseudomonadota</taxon>
        <taxon>Alphaproteobacteria</taxon>
        <taxon>Caulobacterales</taxon>
        <taxon>Caulobacteraceae</taxon>
        <taxon>Brevundimonas</taxon>
    </lineage>
</organism>
<feature type="transmembrane region" description="Helical" evidence="1">
    <location>
        <begin position="79"/>
        <end position="100"/>
    </location>
</feature>
<feature type="transmembrane region" description="Helical" evidence="1">
    <location>
        <begin position="40"/>
        <end position="73"/>
    </location>
</feature>
<evidence type="ECO:0000256" key="1">
    <source>
        <dbReference type="SAM" id="Phobius"/>
    </source>
</evidence>
<dbReference type="AlphaFoldDB" id="A0A7W7INP9"/>
<comment type="caution">
    <text evidence="2">The sequence shown here is derived from an EMBL/GenBank/DDBJ whole genome shotgun (WGS) entry which is preliminary data.</text>
</comment>
<proteinExistence type="predicted"/>
<gene>
    <name evidence="2" type="ORF">HNP32_001447</name>
</gene>
<sequence>MTAGVAVPATAVPIVVVITETASLATAARGHGMALGVSEPAAAAATASIIVVTAIVVARARIGSAAAIIVVIADETAAFVSFRSLISGHAILLGWAIFALQLMKRHEVRRAQPVGLLQQPSLPFLKSAAQRGGVDAGCRRLGEDARPGRLLLGDMVFDLLGEDLEPGGLERIVLAAGEQFDDQQLGAVVLDLGFVEGVLGLFAVRRAAGGVEDFFFEQGMKRQFGAGLANDRGLALVGGGFELREEGLHAAMIGLEQVDGVGPRVGCDVRGLAGLSRLSGFFLVRGGQ</sequence>
<name>A0A7W7INP9_9CAUL</name>
<dbReference type="Proteomes" id="UP000539957">
    <property type="component" value="Unassembled WGS sequence"/>
</dbReference>